<evidence type="ECO:0000313" key="5">
    <source>
        <dbReference type="Proteomes" id="UP000321917"/>
    </source>
</evidence>
<protein>
    <submittedName>
        <fullName evidence="3">Uncharacterized protein</fullName>
    </submittedName>
</protein>
<dbReference type="Proteomes" id="UP000321525">
    <property type="component" value="Unassembled WGS sequence"/>
</dbReference>
<evidence type="ECO:0000313" key="3">
    <source>
        <dbReference type="EMBL" id="TWX67666.1"/>
    </source>
</evidence>
<reference evidence="3 5" key="1">
    <citation type="submission" date="2019-07" db="EMBL/GenBank/DDBJ databases">
        <title>Genomes of sea-ice associated Colwellia species.</title>
        <authorList>
            <person name="Bowman J.P."/>
        </authorList>
    </citation>
    <scope>NUCLEOTIDE SEQUENCE [LARGE SCALE GENOMIC DNA]</scope>
    <source>
        <strain evidence="2 4">ACAM 607</strain>
        <strain evidence="3 5">IC036</strain>
    </source>
</reference>
<sequence length="101" mass="11565">MFKAWLTNKATQLFFVLWLHISLLNLFFVNKRGVVFLWQQNSELNTLLTHFITALIATLIYLAITKIRIALAEKKLTVSHNVFVVGSVVILVLIGFMLFVS</sequence>
<feature type="transmembrane region" description="Helical" evidence="1">
    <location>
        <begin position="12"/>
        <end position="28"/>
    </location>
</feature>
<dbReference type="Proteomes" id="UP000321917">
    <property type="component" value="Unassembled WGS sequence"/>
</dbReference>
<dbReference type="RefSeq" id="WP_146798837.1">
    <property type="nucleotide sequence ID" value="NZ_VOLP01000007.1"/>
</dbReference>
<keyword evidence="1" id="KW-0812">Transmembrane</keyword>
<organism evidence="3 5">
    <name type="scientific">Colwellia hornerae</name>
    <dbReference type="NCBI Taxonomy" id="89402"/>
    <lineage>
        <taxon>Bacteria</taxon>
        <taxon>Pseudomonadati</taxon>
        <taxon>Pseudomonadota</taxon>
        <taxon>Gammaproteobacteria</taxon>
        <taxon>Alteromonadales</taxon>
        <taxon>Colwelliaceae</taxon>
        <taxon>Colwellia</taxon>
    </lineage>
</organism>
<proteinExistence type="predicted"/>
<dbReference type="AlphaFoldDB" id="A0A5C6QF82"/>
<evidence type="ECO:0000256" key="1">
    <source>
        <dbReference type="SAM" id="Phobius"/>
    </source>
</evidence>
<dbReference type="OrthoDB" id="6228158at2"/>
<keyword evidence="1" id="KW-1133">Transmembrane helix</keyword>
<feature type="transmembrane region" description="Helical" evidence="1">
    <location>
        <begin position="81"/>
        <end position="100"/>
    </location>
</feature>
<accession>A0A5C6QF82</accession>
<keyword evidence="1" id="KW-0472">Membrane</keyword>
<name>A0A5C6QF82_9GAMM</name>
<evidence type="ECO:0000313" key="2">
    <source>
        <dbReference type="EMBL" id="TWX61287.1"/>
    </source>
</evidence>
<comment type="caution">
    <text evidence="3">The sequence shown here is derived from an EMBL/GenBank/DDBJ whole genome shotgun (WGS) entry which is preliminary data.</text>
</comment>
<keyword evidence="4" id="KW-1185">Reference proteome</keyword>
<dbReference type="EMBL" id="VOLQ01000012">
    <property type="protein sequence ID" value="TWX67666.1"/>
    <property type="molecule type" value="Genomic_DNA"/>
</dbReference>
<gene>
    <name evidence="2" type="ORF">ESZ26_05990</name>
    <name evidence="3" type="ORF">ESZ27_08050</name>
</gene>
<dbReference type="EMBL" id="VOLR01000006">
    <property type="protein sequence ID" value="TWX61287.1"/>
    <property type="molecule type" value="Genomic_DNA"/>
</dbReference>
<feature type="transmembrane region" description="Helical" evidence="1">
    <location>
        <begin position="48"/>
        <end position="69"/>
    </location>
</feature>
<evidence type="ECO:0000313" key="4">
    <source>
        <dbReference type="Proteomes" id="UP000321525"/>
    </source>
</evidence>